<dbReference type="GO" id="GO:0005737">
    <property type="term" value="C:cytoplasm"/>
    <property type="evidence" value="ECO:0007669"/>
    <property type="project" value="TreeGrafter"/>
</dbReference>
<organism evidence="9 10">
    <name type="scientific">Turneriella parva (strain ATCC BAA-1111 / DSM 21527 / NCTC 11395 / H)</name>
    <name type="common">Leptospira parva</name>
    <dbReference type="NCBI Taxonomy" id="869212"/>
    <lineage>
        <taxon>Bacteria</taxon>
        <taxon>Pseudomonadati</taxon>
        <taxon>Spirochaetota</taxon>
        <taxon>Spirochaetia</taxon>
        <taxon>Leptospirales</taxon>
        <taxon>Leptospiraceae</taxon>
        <taxon>Turneriella</taxon>
    </lineage>
</organism>
<dbReference type="OrthoDB" id="9762913at2"/>
<dbReference type="HOGENOM" id="CLU_005391_3_1_12"/>
<gene>
    <name evidence="9" type="ordered locus">Turpa_2928</name>
</gene>
<dbReference type="SUPFAM" id="SSF53720">
    <property type="entry name" value="ALDH-like"/>
    <property type="match status" value="1"/>
</dbReference>
<evidence type="ECO:0000313" key="9">
    <source>
        <dbReference type="EMBL" id="AFM13567.1"/>
    </source>
</evidence>
<evidence type="ECO:0000313" key="10">
    <source>
        <dbReference type="Proteomes" id="UP000006048"/>
    </source>
</evidence>
<dbReference type="Gene3D" id="3.40.309.10">
    <property type="entry name" value="Aldehyde Dehydrogenase, Chain A, domain 2"/>
    <property type="match status" value="1"/>
</dbReference>
<dbReference type="Gene3D" id="3.40.605.10">
    <property type="entry name" value="Aldehyde Dehydrogenase, Chain A, domain 1"/>
    <property type="match status" value="1"/>
</dbReference>
<dbReference type="InterPro" id="IPR016163">
    <property type="entry name" value="Ald_DH_C"/>
</dbReference>
<dbReference type="Pfam" id="PF00171">
    <property type="entry name" value="Aldedh"/>
    <property type="match status" value="1"/>
</dbReference>
<dbReference type="InterPro" id="IPR029510">
    <property type="entry name" value="Ald_DH_CS_GLU"/>
</dbReference>
<name>I4B8G0_TURPD</name>
<sequence>MSEKNTKAEILRVFELQKKFKWSLRQTTAQERREKLKKLKEKIFAESENLYQALWQDYKKPREEADLAEVLPVIAEIHDSVKNLPDWMRPKVVETPIHLGTARSEIHYEPLGQTLIIAPWNYPFNLSIAPLISAIAAGNTVMLKPSEYAPHTAEFLARILKDLFYEEEVAVFQGDASVSTELLKLPFDHMFFTGAPSIGKVVMKAAAEHLSVCTLELGGKSPVIVENTADVREAGKRIAWGKWVNAGQTCIAPDYVLVSEDKKEALINAIHDAVKSFYGQTPIEWRNSADFCRIVNKRHFDRVKGLIDDAKKRGAQVAFGADTDEHDNYISPTVITDIAEGSRILEEEIFGPVLPIVTYRHLDEALEYIRRGEKPLALYVFSSSESTIENVLRNTAAGGTSINDCLMQFVNPKLPFGGCNNSGLGRYHGHHGFKAFSHERAVFKQSRLFNPMQIFYPPYGGQFRETFQKFIRHIM</sequence>
<keyword evidence="3" id="KW-0520">NAD</keyword>
<evidence type="ECO:0000256" key="4">
    <source>
        <dbReference type="PIRNR" id="PIRNR036492"/>
    </source>
</evidence>
<evidence type="ECO:0000256" key="7">
    <source>
        <dbReference type="RuleBase" id="RU003345"/>
    </source>
</evidence>
<keyword evidence="10" id="KW-1185">Reference proteome</keyword>
<dbReference type="AlphaFoldDB" id="I4B8G0"/>
<dbReference type="FunFam" id="3.40.309.10:FF:000003">
    <property type="entry name" value="Aldehyde dehydrogenase"/>
    <property type="match status" value="1"/>
</dbReference>
<dbReference type="RefSeq" id="WP_014804069.1">
    <property type="nucleotide sequence ID" value="NC_018020.1"/>
</dbReference>
<dbReference type="GO" id="GO:0004029">
    <property type="term" value="F:aldehyde dehydrogenase (NAD+) activity"/>
    <property type="evidence" value="ECO:0007669"/>
    <property type="project" value="TreeGrafter"/>
</dbReference>
<comment type="similarity">
    <text evidence="1 4 7">Belongs to the aldehyde dehydrogenase family.</text>
</comment>
<dbReference type="InterPro" id="IPR016162">
    <property type="entry name" value="Ald_DH_N"/>
</dbReference>
<feature type="domain" description="Aldehyde dehydrogenase" evidence="8">
    <location>
        <begin position="9"/>
        <end position="441"/>
    </location>
</feature>
<dbReference type="Proteomes" id="UP000006048">
    <property type="component" value="Chromosome"/>
</dbReference>
<dbReference type="PATRIC" id="fig|869212.3.peg.2950"/>
<feature type="active site" evidence="5">
    <location>
        <position position="250"/>
    </location>
</feature>
<dbReference type="FunFam" id="3.40.605.10:FF:000004">
    <property type="entry name" value="Aldehyde dehydrogenase"/>
    <property type="match status" value="1"/>
</dbReference>
<evidence type="ECO:0000256" key="1">
    <source>
        <dbReference type="ARBA" id="ARBA00009986"/>
    </source>
</evidence>
<protein>
    <recommendedName>
        <fullName evidence="4">Aldehyde dehydrogenase</fullName>
    </recommendedName>
</protein>
<dbReference type="KEGG" id="tpx:Turpa_2928"/>
<dbReference type="PROSITE" id="PS00687">
    <property type="entry name" value="ALDEHYDE_DEHYDR_GLU"/>
    <property type="match status" value="1"/>
</dbReference>
<dbReference type="EMBL" id="CP002959">
    <property type="protein sequence ID" value="AFM13567.1"/>
    <property type="molecule type" value="Genomic_DNA"/>
</dbReference>
<feature type="active site" evidence="5 6">
    <location>
        <position position="216"/>
    </location>
</feature>
<proteinExistence type="inferred from homology"/>
<evidence type="ECO:0000256" key="2">
    <source>
        <dbReference type="ARBA" id="ARBA00023002"/>
    </source>
</evidence>
<evidence type="ECO:0000256" key="6">
    <source>
        <dbReference type="PROSITE-ProRule" id="PRU10007"/>
    </source>
</evidence>
<reference evidence="9 10" key="1">
    <citation type="submission" date="2012-06" db="EMBL/GenBank/DDBJ databases">
        <title>The complete chromosome of genome of Turneriella parva DSM 21527.</title>
        <authorList>
            <consortium name="US DOE Joint Genome Institute (JGI-PGF)"/>
            <person name="Lucas S."/>
            <person name="Han J."/>
            <person name="Lapidus A."/>
            <person name="Bruce D."/>
            <person name="Goodwin L."/>
            <person name="Pitluck S."/>
            <person name="Peters L."/>
            <person name="Kyrpides N."/>
            <person name="Mavromatis K."/>
            <person name="Ivanova N."/>
            <person name="Mikhailova N."/>
            <person name="Chertkov O."/>
            <person name="Detter J.C."/>
            <person name="Tapia R."/>
            <person name="Han C."/>
            <person name="Land M."/>
            <person name="Hauser L."/>
            <person name="Markowitz V."/>
            <person name="Cheng J.-F."/>
            <person name="Hugenholtz P."/>
            <person name="Woyke T."/>
            <person name="Wu D."/>
            <person name="Gronow S."/>
            <person name="Wellnitz S."/>
            <person name="Brambilla E."/>
            <person name="Klenk H.-P."/>
            <person name="Eisen J.A."/>
        </authorList>
    </citation>
    <scope>NUCLEOTIDE SEQUENCE [LARGE SCALE GENOMIC DNA]</scope>
    <source>
        <strain evidence="10">ATCC BAA-1111 / DSM 21527 / NCTC 11395 / H</strain>
    </source>
</reference>
<evidence type="ECO:0000256" key="5">
    <source>
        <dbReference type="PIRSR" id="PIRSR036492-1"/>
    </source>
</evidence>
<dbReference type="InterPro" id="IPR012394">
    <property type="entry name" value="Aldehyde_DH_NAD(P)"/>
</dbReference>
<keyword evidence="2 4" id="KW-0560">Oxidoreductase</keyword>
<dbReference type="STRING" id="869212.Turpa_2928"/>
<dbReference type="PIRSF" id="PIRSF036492">
    <property type="entry name" value="ALDH"/>
    <property type="match status" value="1"/>
</dbReference>
<evidence type="ECO:0000259" key="8">
    <source>
        <dbReference type="Pfam" id="PF00171"/>
    </source>
</evidence>
<dbReference type="PANTHER" id="PTHR43570:SF20">
    <property type="entry name" value="ALDEHYDE DEHYDROGENASE ALDX-RELATED"/>
    <property type="match status" value="1"/>
</dbReference>
<dbReference type="InterPro" id="IPR015590">
    <property type="entry name" value="Aldehyde_DH_dom"/>
</dbReference>
<accession>I4B8G0</accession>
<dbReference type="GO" id="GO:0006081">
    <property type="term" value="P:aldehyde metabolic process"/>
    <property type="evidence" value="ECO:0007669"/>
    <property type="project" value="InterPro"/>
</dbReference>
<dbReference type="PANTHER" id="PTHR43570">
    <property type="entry name" value="ALDEHYDE DEHYDROGENASE"/>
    <property type="match status" value="1"/>
</dbReference>
<evidence type="ECO:0000256" key="3">
    <source>
        <dbReference type="ARBA" id="ARBA00023027"/>
    </source>
</evidence>
<dbReference type="InterPro" id="IPR016161">
    <property type="entry name" value="Ald_DH/histidinol_DH"/>
</dbReference>